<feature type="domain" description="PLD phosphodiesterase" evidence="7">
    <location>
        <begin position="201"/>
        <end position="228"/>
    </location>
</feature>
<dbReference type="Proteomes" id="UP000696485">
    <property type="component" value="Unassembled WGS sequence"/>
</dbReference>
<dbReference type="PANTHER" id="PTHR43856">
    <property type="entry name" value="CARDIOLIPIN HYDROLASE"/>
    <property type="match status" value="1"/>
</dbReference>
<dbReference type="GO" id="GO:0016042">
    <property type="term" value="P:lipid catabolic process"/>
    <property type="evidence" value="ECO:0007669"/>
    <property type="project" value="UniProtKB-KW"/>
</dbReference>
<accession>A0A9P5SA85</accession>
<comment type="caution">
    <text evidence="8">The sequence shown here is derived from an EMBL/GenBank/DDBJ whole genome shotgun (WGS) entry which is preliminary data.</text>
</comment>
<dbReference type="InterPro" id="IPR051406">
    <property type="entry name" value="PLD_domain"/>
</dbReference>
<evidence type="ECO:0000256" key="6">
    <source>
        <dbReference type="SAM" id="MobiDB-lite"/>
    </source>
</evidence>
<dbReference type="SMART" id="SM00155">
    <property type="entry name" value="PLDc"/>
    <property type="match status" value="1"/>
</dbReference>
<organism evidence="8 9">
    <name type="scientific">Podila minutissima</name>
    <dbReference type="NCBI Taxonomy" id="64525"/>
    <lineage>
        <taxon>Eukaryota</taxon>
        <taxon>Fungi</taxon>
        <taxon>Fungi incertae sedis</taxon>
        <taxon>Mucoromycota</taxon>
        <taxon>Mortierellomycotina</taxon>
        <taxon>Mortierellomycetes</taxon>
        <taxon>Mortierellales</taxon>
        <taxon>Mortierellaceae</taxon>
        <taxon>Podila</taxon>
    </lineage>
</organism>
<evidence type="ECO:0000313" key="9">
    <source>
        <dbReference type="Proteomes" id="UP000696485"/>
    </source>
</evidence>
<feature type="region of interest" description="Disordered" evidence="6">
    <location>
        <begin position="71"/>
        <end position="111"/>
    </location>
</feature>
<keyword evidence="1" id="KW-0378">Hydrolase</keyword>
<reference evidence="8" key="1">
    <citation type="journal article" date="2020" name="Fungal Divers.">
        <title>Resolving the Mortierellaceae phylogeny through synthesis of multi-gene phylogenetics and phylogenomics.</title>
        <authorList>
            <person name="Vandepol N."/>
            <person name="Liber J."/>
            <person name="Desiro A."/>
            <person name="Na H."/>
            <person name="Kennedy M."/>
            <person name="Barry K."/>
            <person name="Grigoriev I.V."/>
            <person name="Miller A.N."/>
            <person name="O'Donnell K."/>
            <person name="Stajich J.E."/>
            <person name="Bonito G."/>
        </authorList>
    </citation>
    <scope>NUCLEOTIDE SEQUENCE</scope>
    <source>
        <strain evidence="8">NVP1</strain>
    </source>
</reference>
<dbReference type="SUPFAM" id="SSF56024">
    <property type="entry name" value="Phospholipase D/nuclease"/>
    <property type="match status" value="1"/>
</dbReference>
<dbReference type="CDD" id="cd09171">
    <property type="entry name" value="PLDc_vPLD6_like"/>
    <property type="match status" value="1"/>
</dbReference>
<proteinExistence type="inferred from homology"/>
<evidence type="ECO:0000259" key="7">
    <source>
        <dbReference type="PROSITE" id="PS50035"/>
    </source>
</evidence>
<protein>
    <recommendedName>
        <fullName evidence="5">Mitochondrial cardiolipin hydrolase</fullName>
    </recommendedName>
</protein>
<comment type="similarity">
    <text evidence="4">Belongs to the phospholipase D family. MitoPLD/Zucchini subfamily.</text>
</comment>
<dbReference type="Gene3D" id="3.30.870.10">
    <property type="entry name" value="Endonuclease Chain A"/>
    <property type="match status" value="1"/>
</dbReference>
<sequence length="265" mass="30101">MNVSYSSVTRESTVSVSGTHSDLVSIYEKHVEQHGKAPSLKQLFKTAREASSSEHDRDVISWLETAVADRLSDDDTRDQPSTPPFLPDVKGHHHHSLLHHHHDNDSDNDNERKNTIFVSPVFFPSEDSFRKLMSTLDNAKKSLDICVFTITDDQIAKAIIRALDRGVKVRIISDNDKSEDLGSDVARLARDYDVPTRVDNTAAHMHHKFMVIDDALVVNGSYNWTKGARYDNREDLTLTNAPQAVRGFKDEFEKLWREFACEQLN</sequence>
<evidence type="ECO:0000256" key="5">
    <source>
        <dbReference type="ARBA" id="ARBA00040549"/>
    </source>
</evidence>
<dbReference type="EMBL" id="JAAAUY010001266">
    <property type="protein sequence ID" value="KAF9323525.1"/>
    <property type="molecule type" value="Genomic_DNA"/>
</dbReference>
<evidence type="ECO:0000256" key="3">
    <source>
        <dbReference type="ARBA" id="ARBA00023098"/>
    </source>
</evidence>
<evidence type="ECO:0000256" key="4">
    <source>
        <dbReference type="ARBA" id="ARBA00038012"/>
    </source>
</evidence>
<keyword evidence="2" id="KW-0442">Lipid degradation</keyword>
<dbReference type="InterPro" id="IPR001736">
    <property type="entry name" value="PLipase_D/transphosphatidylase"/>
</dbReference>
<feature type="compositionally biased region" description="Basic and acidic residues" evidence="6">
    <location>
        <begin position="102"/>
        <end position="111"/>
    </location>
</feature>
<dbReference type="PROSITE" id="PS50035">
    <property type="entry name" value="PLD"/>
    <property type="match status" value="1"/>
</dbReference>
<dbReference type="AlphaFoldDB" id="A0A9P5SA85"/>
<dbReference type="GO" id="GO:0016891">
    <property type="term" value="F:RNA endonuclease activity producing 5'-phosphomonoesters, hydrolytic mechanism"/>
    <property type="evidence" value="ECO:0007669"/>
    <property type="project" value="TreeGrafter"/>
</dbReference>
<evidence type="ECO:0000313" key="8">
    <source>
        <dbReference type="EMBL" id="KAF9323525.1"/>
    </source>
</evidence>
<evidence type="ECO:0000256" key="1">
    <source>
        <dbReference type="ARBA" id="ARBA00022801"/>
    </source>
</evidence>
<name>A0A9P5SA85_9FUNG</name>
<dbReference type="Pfam" id="PF13091">
    <property type="entry name" value="PLDc_2"/>
    <property type="match status" value="1"/>
</dbReference>
<feature type="compositionally biased region" description="Basic residues" evidence="6">
    <location>
        <begin position="91"/>
        <end position="101"/>
    </location>
</feature>
<keyword evidence="9" id="KW-1185">Reference proteome</keyword>
<dbReference type="PANTHER" id="PTHR43856:SF1">
    <property type="entry name" value="MITOCHONDRIAL CARDIOLIPIN HYDROLASE"/>
    <property type="match status" value="1"/>
</dbReference>
<dbReference type="InterPro" id="IPR025202">
    <property type="entry name" value="PLD-like_dom"/>
</dbReference>
<evidence type="ECO:0000256" key="2">
    <source>
        <dbReference type="ARBA" id="ARBA00022963"/>
    </source>
</evidence>
<keyword evidence="3" id="KW-0443">Lipid metabolism</keyword>
<gene>
    <name evidence="8" type="ORF">BG006_001359</name>
</gene>